<keyword evidence="6 17" id="KW-0347">Helicase</keyword>
<dbReference type="GO" id="GO:0043138">
    <property type="term" value="F:3'-5' DNA helicase activity"/>
    <property type="evidence" value="ECO:0007669"/>
    <property type="project" value="UniProtKB-EC"/>
</dbReference>
<evidence type="ECO:0000256" key="15">
    <source>
        <dbReference type="ARBA" id="ARBA00034808"/>
    </source>
</evidence>
<evidence type="ECO:0000256" key="8">
    <source>
        <dbReference type="ARBA" id="ARBA00022839"/>
    </source>
</evidence>
<dbReference type="Gene3D" id="1.10.10.160">
    <property type="match status" value="1"/>
</dbReference>
<dbReference type="PROSITE" id="PS51217">
    <property type="entry name" value="UVRD_HELICASE_CTER"/>
    <property type="match status" value="1"/>
</dbReference>
<keyword evidence="8" id="KW-0269">Exonuclease</keyword>
<dbReference type="Pfam" id="PF13361">
    <property type="entry name" value="UvrD_C"/>
    <property type="match status" value="1"/>
</dbReference>
<evidence type="ECO:0000256" key="12">
    <source>
        <dbReference type="ARBA" id="ARBA00023204"/>
    </source>
</evidence>
<dbReference type="InterPro" id="IPR000212">
    <property type="entry name" value="DNA_helicase_UvrD/REP"/>
</dbReference>
<dbReference type="InterPro" id="IPR003586">
    <property type="entry name" value="Hint_dom_C"/>
</dbReference>
<dbReference type="InterPro" id="IPR036844">
    <property type="entry name" value="Hint_dom_sf"/>
</dbReference>
<keyword evidence="2" id="KW-0540">Nuclease</keyword>
<dbReference type="SMART" id="SM00305">
    <property type="entry name" value="HintC"/>
    <property type="match status" value="1"/>
</dbReference>
<dbReference type="PROSITE" id="PS51198">
    <property type="entry name" value="UVRD_HELICASE_ATP_BIND"/>
    <property type="match status" value="1"/>
</dbReference>
<keyword evidence="7" id="KW-0068">Autocatalytic cleavage</keyword>
<keyword evidence="5 17" id="KW-0378">Hydrolase</keyword>
<dbReference type="Gene3D" id="3.90.320.10">
    <property type="match status" value="1"/>
</dbReference>
<keyword evidence="9 17" id="KW-0067">ATP-binding</keyword>
<comment type="similarity">
    <text evidence="1">Belongs to the helicase family. UvrD subfamily.</text>
</comment>
<evidence type="ECO:0000313" key="20">
    <source>
        <dbReference type="EMBL" id="OGY16789.1"/>
    </source>
</evidence>
<dbReference type="InterPro" id="IPR027417">
    <property type="entry name" value="P-loop_NTPase"/>
</dbReference>
<dbReference type="InterPro" id="IPR038726">
    <property type="entry name" value="PDDEXK_AddAB-type"/>
</dbReference>
<name>A0A1G1VN12_9BACT</name>
<dbReference type="GO" id="GO:0004527">
    <property type="term" value="F:exonuclease activity"/>
    <property type="evidence" value="ECO:0007669"/>
    <property type="project" value="UniProtKB-KW"/>
</dbReference>
<keyword evidence="3 17" id="KW-0547">Nucleotide-binding</keyword>
<dbReference type="InterPro" id="IPR014017">
    <property type="entry name" value="DNA_helicase_UvrD-like_C"/>
</dbReference>
<keyword evidence="4" id="KW-0227">DNA damage</keyword>
<dbReference type="SMART" id="SM00306">
    <property type="entry name" value="HintN"/>
    <property type="match status" value="1"/>
</dbReference>
<evidence type="ECO:0000259" key="18">
    <source>
        <dbReference type="PROSITE" id="PS51198"/>
    </source>
</evidence>
<gene>
    <name evidence="20" type="ORF">A2785_03410</name>
</gene>
<dbReference type="NCBIfam" id="TIGR01445">
    <property type="entry name" value="intein_Nterm"/>
    <property type="match status" value="1"/>
</dbReference>
<dbReference type="PANTHER" id="PTHR11070">
    <property type="entry name" value="UVRD / RECB / PCRA DNA HELICASE FAMILY MEMBER"/>
    <property type="match status" value="1"/>
</dbReference>
<comment type="catalytic activity">
    <reaction evidence="16">
        <text>ATP + H2O = ADP + phosphate + H(+)</text>
        <dbReference type="Rhea" id="RHEA:13065"/>
        <dbReference type="ChEBI" id="CHEBI:15377"/>
        <dbReference type="ChEBI" id="CHEBI:15378"/>
        <dbReference type="ChEBI" id="CHEBI:30616"/>
        <dbReference type="ChEBI" id="CHEBI:43474"/>
        <dbReference type="ChEBI" id="CHEBI:456216"/>
        <dbReference type="EC" id="5.6.2.4"/>
    </reaction>
</comment>
<sequence length="1334" mass="153024">MKDDLVLNKKQKEAVEFRQGPLLIVAGAGTGKTTVITERIKFLIRSEAASPAQILALTFTEKAAREMEERVDIAMPYGYTQMWISTFHAFGTQILRREALHIGLNPNYKLMTEAEAIQVIRRNLFQFKLNYFRPLGNPTKFVGGLLQHFSRLQDEDVGPSEYLKFAMSLGKKANKSREEKLEVEKTLELARAYQQFGELKIKEGYMDYGDLIGNTLLLFRKRKNVLKTYQEQFKYMLVDEFQDTNFAQYEMLKLLVPPGKRANLTVVGDDSQCLPPTAIIATPDGGKAIQEINRRDEVITAIGKGHTSVARVSRVFRRKRRARLLTFKTEDGKKITLTDNHKMFCFLPAYYPLTGWHFVYLMHQQGIGWRIGVTNSIPQRLRLETHADTILAIGSYKTDQEARFFEAYYAAKYGLPTVPFTARPRQAIRGKWLARLFSEIDTEENARVLAKDLNIELDSPQYSVDGITRGISRRVKVHLSMCHRNYRSKSHKKGFVGNPGISHQVHIETSNTRVLRILKKTGFNLTKAKKGKRFRFQTPDLEKAWEVATELTRLTGGIMDKKFVVGRYNYQHLPTRIVPASHILPGMYLPTLKGKQIEYKMVVSRKEEERTIETYDLEVKKTYNFIADGIVVHNSIYKFRGAAVSNILHFRDDYRQAKTVVLTENYRSTQSILDPAYRLINHNNPDTLEVKLGMKKNLVSRRDPHGGKPVKFIHTDRVENEADTVTKNIMEHIKGEEYEYKDIAILVRANNHAQSFMRALSRHGIPYQFLGPGRLFKQPEIIDLISYLKVLYDFEDSIALYRLLSIEQFEIPVKELIKVNNLARRKNLTLYEACENLKDISISQTARKKVRQILEIIEKQLKRTRNETAGQLLFDFLQESGLLTKLLNPKNVEAEKKAANISKLFDRLKSFEAGHEDATVSAVVDWIELASELGESPLAADTDWTKVNAVNLLTVHSAKGLEFPIVYLTNLVSQRFPTIERREQIPIPEALIKEELPSGDYHLQEERRLFYVGMTRARDSLVLSAADYYGDGKRGKIISPFVFEALGDRVLSAEREEDGNQLTFLDYSSSEPAAVNHEPSRLHVDYLSYSQIETFRFCPLHYKLKYLLKLPSPPSGALSFGTSLHAALKEIYSAVIRSEKVSSKYAIESLKKNWISEGYSGKKHEHRMFEKGEKYLTNVLKEEAKSKKKPVALEQQFIVPLTTDRGKHPFLKIGGKIDRVDEIDGGGIEIIDYKTGENPPTQRQVDHDLQLTFYALAAVNIREFPFGRKADDISLTLHYLYGNRRMTTTRSLQELEKAKEDIFSWREKIEASDFSCSKQPLCEKCEYAFLCRAE</sequence>
<comment type="caution">
    <text evidence="20">The sequence shown here is derived from an EMBL/GenBank/DDBJ whole genome shotgun (WGS) entry which is preliminary data.</text>
</comment>
<dbReference type="InterPro" id="IPR011335">
    <property type="entry name" value="Restrct_endonuc-II-like"/>
</dbReference>
<dbReference type="CDD" id="cd17932">
    <property type="entry name" value="DEXQc_UvrD"/>
    <property type="match status" value="1"/>
</dbReference>
<organism evidence="20 21">
    <name type="scientific">Candidatus Chisholmbacteria bacterium RIFCSPHIGHO2_01_FULL_49_18</name>
    <dbReference type="NCBI Taxonomy" id="1797590"/>
    <lineage>
        <taxon>Bacteria</taxon>
        <taxon>Candidatus Chisholmiibacteriota</taxon>
    </lineage>
</organism>
<dbReference type="PROSITE" id="PS50817">
    <property type="entry name" value="INTEIN_N_TER"/>
    <property type="match status" value="1"/>
</dbReference>
<keyword evidence="12" id="KW-0234">DNA repair</keyword>
<dbReference type="GO" id="GO:0016539">
    <property type="term" value="P:intein-mediated protein splicing"/>
    <property type="evidence" value="ECO:0007669"/>
    <property type="project" value="InterPro"/>
</dbReference>
<evidence type="ECO:0000256" key="3">
    <source>
        <dbReference type="ARBA" id="ARBA00022741"/>
    </source>
</evidence>
<dbReference type="Proteomes" id="UP000179069">
    <property type="component" value="Unassembled WGS sequence"/>
</dbReference>
<evidence type="ECO:0000256" key="6">
    <source>
        <dbReference type="ARBA" id="ARBA00022806"/>
    </source>
</evidence>
<evidence type="ECO:0000256" key="9">
    <source>
        <dbReference type="ARBA" id="ARBA00022840"/>
    </source>
</evidence>
<proteinExistence type="inferred from homology"/>
<evidence type="ECO:0000256" key="14">
    <source>
        <dbReference type="ARBA" id="ARBA00034617"/>
    </source>
</evidence>
<reference evidence="20 21" key="1">
    <citation type="journal article" date="2016" name="Nat. Commun.">
        <title>Thousands of microbial genomes shed light on interconnected biogeochemical processes in an aquifer system.</title>
        <authorList>
            <person name="Anantharaman K."/>
            <person name="Brown C.T."/>
            <person name="Hug L.A."/>
            <person name="Sharon I."/>
            <person name="Castelle C.J."/>
            <person name="Probst A.J."/>
            <person name="Thomas B.C."/>
            <person name="Singh A."/>
            <person name="Wilkins M.J."/>
            <person name="Karaoz U."/>
            <person name="Brodie E.L."/>
            <person name="Williams K.H."/>
            <person name="Hubbard S.S."/>
            <person name="Banfield J.F."/>
        </authorList>
    </citation>
    <scope>NUCLEOTIDE SEQUENCE [LARGE SCALE GENOMIC DNA]</scope>
</reference>
<dbReference type="Pfam" id="PF12705">
    <property type="entry name" value="PDDEXK_1"/>
    <property type="match status" value="1"/>
</dbReference>
<evidence type="ECO:0000256" key="16">
    <source>
        <dbReference type="ARBA" id="ARBA00048988"/>
    </source>
</evidence>
<evidence type="ECO:0000256" key="7">
    <source>
        <dbReference type="ARBA" id="ARBA00022813"/>
    </source>
</evidence>
<keyword evidence="13" id="KW-0413">Isomerase</keyword>
<dbReference type="SUPFAM" id="SSF51294">
    <property type="entry name" value="Hedgehog/intein (Hint) domain"/>
    <property type="match status" value="1"/>
</dbReference>
<evidence type="ECO:0000256" key="5">
    <source>
        <dbReference type="ARBA" id="ARBA00022801"/>
    </source>
</evidence>
<dbReference type="GO" id="GO:0000725">
    <property type="term" value="P:recombinational repair"/>
    <property type="evidence" value="ECO:0007669"/>
    <property type="project" value="TreeGrafter"/>
</dbReference>
<keyword evidence="11" id="KW-0238">DNA-binding</keyword>
<dbReference type="SUPFAM" id="SSF52980">
    <property type="entry name" value="Restriction endonuclease-like"/>
    <property type="match status" value="1"/>
</dbReference>
<comment type="catalytic activity">
    <reaction evidence="14">
        <text>Couples ATP hydrolysis with the unwinding of duplex DNA by translocating in the 3'-5' direction.</text>
        <dbReference type="EC" id="5.6.2.4"/>
    </reaction>
</comment>
<feature type="domain" description="UvrD-like helicase ATP-binding" evidence="18">
    <location>
        <begin position="5"/>
        <end position="344"/>
    </location>
</feature>
<feature type="binding site" evidence="17">
    <location>
        <begin position="26"/>
        <end position="33"/>
    </location>
    <ligand>
        <name>ATP</name>
        <dbReference type="ChEBI" id="CHEBI:30616"/>
    </ligand>
</feature>
<dbReference type="Pfam" id="PF00580">
    <property type="entry name" value="UvrD-helicase"/>
    <property type="match status" value="1"/>
</dbReference>
<protein>
    <recommendedName>
        <fullName evidence="15">DNA 3'-5' helicase</fullName>
        <ecNumber evidence="15">5.6.2.4</ecNumber>
    </recommendedName>
</protein>
<dbReference type="CDD" id="cd00081">
    <property type="entry name" value="Hint"/>
    <property type="match status" value="2"/>
</dbReference>
<dbReference type="GO" id="GO:0005524">
    <property type="term" value="F:ATP binding"/>
    <property type="evidence" value="ECO:0007669"/>
    <property type="project" value="UniProtKB-UniRule"/>
</dbReference>
<evidence type="ECO:0000256" key="13">
    <source>
        <dbReference type="ARBA" id="ARBA00023235"/>
    </source>
</evidence>
<evidence type="ECO:0000256" key="2">
    <source>
        <dbReference type="ARBA" id="ARBA00022722"/>
    </source>
</evidence>
<dbReference type="NCBIfam" id="TIGR01443">
    <property type="entry name" value="intein_Cterm"/>
    <property type="match status" value="1"/>
</dbReference>
<dbReference type="InterPro" id="IPR014016">
    <property type="entry name" value="UvrD-like_ATP-bd"/>
</dbReference>
<evidence type="ECO:0000259" key="19">
    <source>
        <dbReference type="PROSITE" id="PS51217"/>
    </source>
</evidence>
<evidence type="ECO:0000313" key="21">
    <source>
        <dbReference type="Proteomes" id="UP000179069"/>
    </source>
</evidence>
<evidence type="ECO:0000256" key="17">
    <source>
        <dbReference type="PROSITE-ProRule" id="PRU00560"/>
    </source>
</evidence>
<dbReference type="InterPro" id="IPR006142">
    <property type="entry name" value="INTEIN"/>
</dbReference>
<feature type="domain" description="UvrD-like helicase C-terminal" evidence="19">
    <location>
        <begin position="670"/>
        <end position="960"/>
    </location>
</feature>
<keyword evidence="10" id="KW-0651">Protein splicing</keyword>
<dbReference type="Gene3D" id="2.170.16.10">
    <property type="entry name" value="Hedgehog/Intein (Hint) domain"/>
    <property type="match status" value="2"/>
</dbReference>
<evidence type="ECO:0000256" key="10">
    <source>
        <dbReference type="ARBA" id="ARBA00023000"/>
    </source>
</evidence>
<dbReference type="GO" id="GO:0003677">
    <property type="term" value="F:DNA binding"/>
    <property type="evidence" value="ECO:0007669"/>
    <property type="project" value="UniProtKB-KW"/>
</dbReference>
<dbReference type="EMBL" id="MHCI01000009">
    <property type="protein sequence ID" value="OGY16789.1"/>
    <property type="molecule type" value="Genomic_DNA"/>
</dbReference>
<dbReference type="Gene3D" id="3.40.50.300">
    <property type="entry name" value="P-loop containing nucleotide triphosphate hydrolases"/>
    <property type="match status" value="2"/>
</dbReference>
<dbReference type="PRINTS" id="PR00379">
    <property type="entry name" value="INTEIN"/>
</dbReference>
<evidence type="ECO:0000256" key="4">
    <source>
        <dbReference type="ARBA" id="ARBA00022763"/>
    </source>
</evidence>
<dbReference type="InterPro" id="IPR006141">
    <property type="entry name" value="Intein_N"/>
</dbReference>
<dbReference type="SUPFAM" id="SSF52540">
    <property type="entry name" value="P-loop containing nucleoside triphosphate hydrolases"/>
    <property type="match status" value="3"/>
</dbReference>
<evidence type="ECO:0000256" key="1">
    <source>
        <dbReference type="ARBA" id="ARBA00009922"/>
    </source>
</evidence>
<accession>A0A1G1VN12</accession>
<dbReference type="PROSITE" id="PS50818">
    <property type="entry name" value="INTEIN_C_TER"/>
    <property type="match status" value="1"/>
</dbReference>
<dbReference type="InterPro" id="IPR003587">
    <property type="entry name" value="Hint_dom_N"/>
</dbReference>
<dbReference type="InterPro" id="IPR013986">
    <property type="entry name" value="DExx_box_DNA_helicase_dom_sf"/>
</dbReference>
<dbReference type="InterPro" id="IPR011604">
    <property type="entry name" value="PDDEXK-like_dom_sf"/>
</dbReference>
<evidence type="ECO:0000256" key="11">
    <source>
        <dbReference type="ARBA" id="ARBA00023125"/>
    </source>
</evidence>
<dbReference type="InterPro" id="IPR030934">
    <property type="entry name" value="Intein_C"/>
</dbReference>
<dbReference type="PANTHER" id="PTHR11070:SF2">
    <property type="entry name" value="ATP-DEPENDENT DNA HELICASE SRS2"/>
    <property type="match status" value="1"/>
</dbReference>
<dbReference type="EC" id="5.6.2.4" evidence="15"/>
<dbReference type="Gene3D" id="1.10.486.10">
    <property type="entry name" value="PCRA, domain 4"/>
    <property type="match status" value="1"/>
</dbReference>